<dbReference type="GeneID" id="71990691"/>
<keyword evidence="2" id="KW-1185">Reference proteome</keyword>
<dbReference type="Proteomes" id="UP000756132">
    <property type="component" value="Chromosome 8"/>
</dbReference>
<dbReference type="AlphaFoldDB" id="A0A9Q8USB1"/>
<name>A0A9Q8USB1_PASFU</name>
<dbReference type="EMBL" id="CP090170">
    <property type="protein sequence ID" value="UJO20591.1"/>
    <property type="molecule type" value="Genomic_DNA"/>
</dbReference>
<protein>
    <submittedName>
        <fullName evidence="1">Uncharacterized protein</fullName>
    </submittedName>
</protein>
<evidence type="ECO:0000313" key="2">
    <source>
        <dbReference type="Proteomes" id="UP000756132"/>
    </source>
</evidence>
<dbReference type="OrthoDB" id="3650650at2759"/>
<reference evidence="1" key="1">
    <citation type="submission" date="2021-12" db="EMBL/GenBank/DDBJ databases">
        <authorList>
            <person name="Zaccaron A."/>
            <person name="Stergiopoulos I."/>
        </authorList>
    </citation>
    <scope>NUCLEOTIDE SEQUENCE</scope>
    <source>
        <strain evidence="1">Race5_Kim</strain>
    </source>
</reference>
<proteinExistence type="predicted"/>
<dbReference type="RefSeq" id="XP_047764957.1">
    <property type="nucleotide sequence ID" value="XM_047909961.1"/>
</dbReference>
<reference evidence="1" key="2">
    <citation type="journal article" date="2022" name="Microb. Genom.">
        <title>A chromosome-scale genome assembly of the tomato pathogen Cladosporium fulvum reveals a compartmentalized genome architecture and the presence of a dispensable chromosome.</title>
        <authorList>
            <person name="Zaccaron A.Z."/>
            <person name="Chen L.H."/>
            <person name="Samaras A."/>
            <person name="Stergiopoulos I."/>
        </authorList>
    </citation>
    <scope>NUCLEOTIDE SEQUENCE</scope>
    <source>
        <strain evidence="1">Race5_Kim</strain>
    </source>
</reference>
<gene>
    <name evidence="1" type="ORF">CLAFUR5_10813</name>
</gene>
<dbReference type="KEGG" id="ffu:CLAFUR5_10813"/>
<evidence type="ECO:0000313" key="1">
    <source>
        <dbReference type="EMBL" id="UJO20591.1"/>
    </source>
</evidence>
<sequence length="116" mass="13256">MADNTPTLRQRLESLPQELYDEIYTLTFTAAPGERKICAPTKSESRASTLSPDISRCFRGHDSANLFLVDRASSQMFAESYFGGEGAVFTFHCDMCWTSWLSRLNDEHRRILPSLW</sequence>
<accession>A0A9Q8USB1</accession>
<organism evidence="1 2">
    <name type="scientific">Passalora fulva</name>
    <name type="common">Tomato leaf mold</name>
    <name type="synonym">Cladosporium fulvum</name>
    <dbReference type="NCBI Taxonomy" id="5499"/>
    <lineage>
        <taxon>Eukaryota</taxon>
        <taxon>Fungi</taxon>
        <taxon>Dikarya</taxon>
        <taxon>Ascomycota</taxon>
        <taxon>Pezizomycotina</taxon>
        <taxon>Dothideomycetes</taxon>
        <taxon>Dothideomycetidae</taxon>
        <taxon>Mycosphaerellales</taxon>
        <taxon>Mycosphaerellaceae</taxon>
        <taxon>Fulvia</taxon>
    </lineage>
</organism>